<keyword evidence="5 7" id="KW-0808">Transferase</keyword>
<dbReference type="AlphaFoldDB" id="A0A1H2Q5F0"/>
<comment type="catalytic activity">
    <reaction evidence="7">
        <text>cytidine(1402) in 16S rRNA + S-adenosyl-L-methionine = N(4)-methylcytidine(1402) in 16S rRNA + S-adenosyl-L-homocysteine + H(+)</text>
        <dbReference type="Rhea" id="RHEA:42928"/>
        <dbReference type="Rhea" id="RHEA-COMP:10286"/>
        <dbReference type="Rhea" id="RHEA-COMP:10287"/>
        <dbReference type="ChEBI" id="CHEBI:15378"/>
        <dbReference type="ChEBI" id="CHEBI:57856"/>
        <dbReference type="ChEBI" id="CHEBI:59789"/>
        <dbReference type="ChEBI" id="CHEBI:74506"/>
        <dbReference type="ChEBI" id="CHEBI:82748"/>
        <dbReference type="EC" id="2.1.1.199"/>
    </reaction>
</comment>
<evidence type="ECO:0000313" key="10">
    <source>
        <dbReference type="Proteomes" id="UP000182429"/>
    </source>
</evidence>
<dbReference type="GO" id="GO:0071424">
    <property type="term" value="F:rRNA (cytosine-N4-)-methyltransferase activity"/>
    <property type="evidence" value="ECO:0007669"/>
    <property type="project" value="UniProtKB-UniRule"/>
</dbReference>
<feature type="binding site" evidence="7">
    <location>
        <position position="106"/>
    </location>
    <ligand>
        <name>S-adenosyl-L-methionine</name>
        <dbReference type="ChEBI" id="CHEBI:59789"/>
    </ligand>
</feature>
<dbReference type="PANTHER" id="PTHR11265">
    <property type="entry name" value="S-ADENOSYL-METHYLTRANSFERASE MRAW"/>
    <property type="match status" value="1"/>
</dbReference>
<dbReference type="PIRSF" id="PIRSF004486">
    <property type="entry name" value="MraW"/>
    <property type="match status" value="1"/>
</dbReference>
<dbReference type="Pfam" id="PF01795">
    <property type="entry name" value="Methyltransf_5"/>
    <property type="match status" value="1"/>
</dbReference>
<dbReference type="SUPFAM" id="SSF53335">
    <property type="entry name" value="S-adenosyl-L-methionine-dependent methyltransferases"/>
    <property type="match status" value="1"/>
</dbReference>
<dbReference type="Gene3D" id="3.40.50.150">
    <property type="entry name" value="Vaccinia Virus protein VP39"/>
    <property type="match status" value="1"/>
</dbReference>
<evidence type="ECO:0000256" key="6">
    <source>
        <dbReference type="ARBA" id="ARBA00022691"/>
    </source>
</evidence>
<name>A0A1H2Q5F0_9FIRM</name>
<accession>A0A1H2Q5F0</accession>
<dbReference type="GO" id="GO:0070475">
    <property type="term" value="P:rRNA base methylation"/>
    <property type="evidence" value="ECO:0007669"/>
    <property type="project" value="UniProtKB-UniRule"/>
</dbReference>
<feature type="binding site" evidence="7">
    <location>
        <position position="99"/>
    </location>
    <ligand>
        <name>S-adenosyl-L-methionine</name>
        <dbReference type="ChEBI" id="CHEBI:59789"/>
    </ligand>
</feature>
<organism evidence="9 10">
    <name type="scientific">Kandleria vitulina</name>
    <dbReference type="NCBI Taxonomy" id="1630"/>
    <lineage>
        <taxon>Bacteria</taxon>
        <taxon>Bacillati</taxon>
        <taxon>Bacillota</taxon>
        <taxon>Erysipelotrichia</taxon>
        <taxon>Erysipelotrichales</taxon>
        <taxon>Coprobacillaceae</taxon>
        <taxon>Kandleria</taxon>
    </lineage>
</organism>
<dbReference type="eggNOG" id="COG0275">
    <property type="taxonomic scope" value="Bacteria"/>
</dbReference>
<evidence type="ECO:0000256" key="5">
    <source>
        <dbReference type="ARBA" id="ARBA00022679"/>
    </source>
</evidence>
<dbReference type="EMBL" id="FNNF01000002">
    <property type="protein sequence ID" value="SDW02376.1"/>
    <property type="molecule type" value="Genomic_DNA"/>
</dbReference>
<dbReference type="Gene3D" id="1.10.150.170">
    <property type="entry name" value="Putative methyltransferase TM0872, insert domain"/>
    <property type="match status" value="1"/>
</dbReference>
<feature type="binding site" evidence="7">
    <location>
        <position position="78"/>
    </location>
    <ligand>
        <name>S-adenosyl-L-methionine</name>
        <dbReference type="ChEBI" id="CHEBI:59789"/>
    </ligand>
</feature>
<evidence type="ECO:0000256" key="2">
    <source>
        <dbReference type="ARBA" id="ARBA00022490"/>
    </source>
</evidence>
<gene>
    <name evidence="7" type="primary">rsmH</name>
    <name evidence="9" type="ORF">SAMN04487759_10268</name>
</gene>
<dbReference type="SUPFAM" id="SSF81799">
    <property type="entry name" value="Putative methyltransferase TM0872, insert domain"/>
    <property type="match status" value="1"/>
</dbReference>
<keyword evidence="6 7" id="KW-0949">S-adenosyl-L-methionine</keyword>
<evidence type="ECO:0000256" key="8">
    <source>
        <dbReference type="SAM" id="MobiDB-lite"/>
    </source>
</evidence>
<feature type="binding site" evidence="7">
    <location>
        <position position="51"/>
    </location>
    <ligand>
        <name>S-adenosyl-L-methionine</name>
        <dbReference type="ChEBI" id="CHEBI:59789"/>
    </ligand>
</feature>
<evidence type="ECO:0000256" key="1">
    <source>
        <dbReference type="ARBA" id="ARBA00010396"/>
    </source>
</evidence>
<feature type="compositionally biased region" description="Basic and acidic residues" evidence="8">
    <location>
        <begin position="304"/>
        <end position="317"/>
    </location>
</feature>
<evidence type="ECO:0000256" key="7">
    <source>
        <dbReference type="HAMAP-Rule" id="MF_01007"/>
    </source>
</evidence>
<dbReference type="Proteomes" id="UP000182429">
    <property type="component" value="Unassembled WGS sequence"/>
</dbReference>
<dbReference type="InterPro" id="IPR002903">
    <property type="entry name" value="RsmH"/>
</dbReference>
<feature type="region of interest" description="Disordered" evidence="8">
    <location>
        <begin position="290"/>
        <end position="317"/>
    </location>
</feature>
<keyword evidence="3 7" id="KW-0698">rRNA processing</keyword>
<dbReference type="HAMAP" id="MF_01007">
    <property type="entry name" value="16SrRNA_methyltr_H"/>
    <property type="match status" value="1"/>
</dbReference>
<reference evidence="9 10" key="1">
    <citation type="submission" date="2016-10" db="EMBL/GenBank/DDBJ databases">
        <authorList>
            <person name="de Groot N.N."/>
        </authorList>
    </citation>
    <scope>NUCLEOTIDE SEQUENCE [LARGE SCALE GENOMIC DNA]</scope>
    <source>
        <strain evidence="9 10">S3b</strain>
    </source>
</reference>
<proteinExistence type="inferred from homology"/>
<dbReference type="OrthoDB" id="9806637at2"/>
<keyword evidence="4 7" id="KW-0489">Methyltransferase</keyword>
<keyword evidence="2 7" id="KW-0963">Cytoplasm</keyword>
<evidence type="ECO:0000256" key="4">
    <source>
        <dbReference type="ARBA" id="ARBA00022603"/>
    </source>
</evidence>
<dbReference type="EC" id="2.1.1.199" evidence="7"/>
<dbReference type="NCBIfam" id="TIGR00006">
    <property type="entry name" value="16S rRNA (cytosine(1402)-N(4))-methyltransferase RsmH"/>
    <property type="match status" value="1"/>
</dbReference>
<dbReference type="RefSeq" id="WP_029072379.1">
    <property type="nucleotide sequence ID" value="NZ_FNGT01000006.1"/>
</dbReference>
<feature type="binding site" evidence="7">
    <location>
        <begin position="32"/>
        <end position="34"/>
    </location>
    <ligand>
        <name>S-adenosyl-L-methionine</name>
        <dbReference type="ChEBI" id="CHEBI:59789"/>
    </ligand>
</feature>
<evidence type="ECO:0000313" key="9">
    <source>
        <dbReference type="EMBL" id="SDW02376.1"/>
    </source>
</evidence>
<sequence>MFEHKSVMLHEAVDALQVKKDGIYVDCTLGGGGHSSQILSQLESGHLYCFDQDQHAIDAASERLSKISDHFTIIHSNFKNIKSELEKRGVYKVDGVLFDLGVSSPQFDEASRGFSYNLDARLDMRMNQQQKLSAYEVVNEYSYNDLVRILFKYADEKFAKSIARGIEKEREIQPIETTFQLVDVIKKAIPAKYRRKGGHPAKRTFQAIRIEVNDELGVFEKALDDALSMLNVNGRVAVITFQSLEDKICKYRFNELTKMPDLPKNIAIIPEGLEPSFKKVTRKPILASEEELEENHRSHSAKLRVIERVKENGEEKD</sequence>
<dbReference type="GO" id="GO:0005737">
    <property type="term" value="C:cytoplasm"/>
    <property type="evidence" value="ECO:0007669"/>
    <property type="project" value="UniProtKB-SubCell"/>
</dbReference>
<protein>
    <recommendedName>
        <fullName evidence="7">Ribosomal RNA small subunit methyltransferase H</fullName>
        <ecNumber evidence="7">2.1.1.199</ecNumber>
    </recommendedName>
    <alternativeName>
        <fullName evidence="7">16S rRNA m(4)C1402 methyltransferase</fullName>
    </alternativeName>
    <alternativeName>
        <fullName evidence="7">rRNA (cytosine-N(4)-)-methyltransferase RsmH</fullName>
    </alternativeName>
</protein>
<dbReference type="STRING" id="1630.SAMN05216514_10490"/>
<comment type="similarity">
    <text evidence="1 7">Belongs to the methyltransferase superfamily. RsmH family.</text>
</comment>
<dbReference type="InterPro" id="IPR029063">
    <property type="entry name" value="SAM-dependent_MTases_sf"/>
</dbReference>
<dbReference type="PANTHER" id="PTHR11265:SF0">
    <property type="entry name" value="12S RRNA N4-METHYLCYTIDINE METHYLTRANSFERASE"/>
    <property type="match status" value="1"/>
</dbReference>
<comment type="subcellular location">
    <subcellularLocation>
        <location evidence="7">Cytoplasm</location>
    </subcellularLocation>
</comment>
<evidence type="ECO:0000256" key="3">
    <source>
        <dbReference type="ARBA" id="ARBA00022552"/>
    </source>
</evidence>
<dbReference type="InterPro" id="IPR023397">
    <property type="entry name" value="SAM-dep_MeTrfase_MraW_recog"/>
</dbReference>
<dbReference type="FunFam" id="1.10.150.170:FF:000001">
    <property type="entry name" value="Ribosomal RNA small subunit methyltransferase H"/>
    <property type="match status" value="1"/>
</dbReference>
<comment type="function">
    <text evidence="7">Specifically methylates the N4 position of cytidine in position 1402 (C1402) of 16S rRNA.</text>
</comment>